<reference evidence="1 2" key="1">
    <citation type="journal article" date="2018" name="Sci. Rep.">
        <title>Genomic signatures of local adaptation to the degree of environmental predictability in rotifers.</title>
        <authorList>
            <person name="Franch-Gras L."/>
            <person name="Hahn C."/>
            <person name="Garcia-Roger E.M."/>
            <person name="Carmona M.J."/>
            <person name="Serra M."/>
            <person name="Gomez A."/>
        </authorList>
    </citation>
    <scope>NUCLEOTIDE SEQUENCE [LARGE SCALE GENOMIC DNA]</scope>
    <source>
        <strain evidence="1">HYR1</strain>
    </source>
</reference>
<dbReference type="EMBL" id="REGN01010502">
    <property type="protein sequence ID" value="RMZ98877.1"/>
    <property type="molecule type" value="Genomic_DNA"/>
</dbReference>
<name>A0A3M7PJL8_BRAPC</name>
<sequence length="251" mass="29673">MNDTERDYLHKDLPSLLNMLESKNNATGRRTIMHRIIIVGRLNKNFEDKKKIGEHYEIMFRNQQQQQNNQKNPNFFYEKATGIIIIYPSLFVHVIESSSETIKDILKDMRKMMDDPEGMVTDARILNMAHEVHIRMFPVYTFKLMNLSLEHDSSEPSESLETLVNDMVIKLLRMGKYLNDQSKGQLKKEIIENLHEHHPEFFPNQNHANYLVKNQELMSPNEYLSFYEKPLNIIIDSDLTWPAPSRMFPFN</sequence>
<dbReference type="AlphaFoldDB" id="A0A3M7PJL8"/>
<organism evidence="1 2">
    <name type="scientific">Brachionus plicatilis</name>
    <name type="common">Marine rotifer</name>
    <name type="synonym">Brachionus muelleri</name>
    <dbReference type="NCBI Taxonomy" id="10195"/>
    <lineage>
        <taxon>Eukaryota</taxon>
        <taxon>Metazoa</taxon>
        <taxon>Spiralia</taxon>
        <taxon>Gnathifera</taxon>
        <taxon>Rotifera</taxon>
        <taxon>Eurotatoria</taxon>
        <taxon>Monogononta</taxon>
        <taxon>Pseudotrocha</taxon>
        <taxon>Ploima</taxon>
        <taxon>Brachionidae</taxon>
        <taxon>Brachionus</taxon>
    </lineage>
</organism>
<evidence type="ECO:0000313" key="1">
    <source>
        <dbReference type="EMBL" id="RMZ98877.1"/>
    </source>
</evidence>
<protein>
    <submittedName>
        <fullName evidence="1">Uncharacterized protein</fullName>
    </submittedName>
</protein>
<dbReference type="PANTHER" id="PTHR34035">
    <property type="entry name" value="TESTIS-EXPRESSED PROTEIN 47"/>
    <property type="match status" value="1"/>
</dbReference>
<dbReference type="Pfam" id="PF24787">
    <property type="entry name" value="TEX47"/>
    <property type="match status" value="1"/>
</dbReference>
<keyword evidence="2" id="KW-1185">Reference proteome</keyword>
<evidence type="ECO:0000313" key="2">
    <source>
        <dbReference type="Proteomes" id="UP000276133"/>
    </source>
</evidence>
<dbReference type="PANTHER" id="PTHR34035:SF1">
    <property type="entry name" value="TESTIS-EXPRESSED PROTEIN 47"/>
    <property type="match status" value="1"/>
</dbReference>
<dbReference type="OrthoDB" id="548795at2759"/>
<proteinExistence type="predicted"/>
<gene>
    <name evidence="1" type="ORF">BpHYR1_036267</name>
</gene>
<accession>A0A3M7PJL8</accession>
<dbReference type="Proteomes" id="UP000276133">
    <property type="component" value="Unassembled WGS sequence"/>
</dbReference>
<comment type="caution">
    <text evidence="1">The sequence shown here is derived from an EMBL/GenBank/DDBJ whole genome shotgun (WGS) entry which is preliminary data.</text>
</comment>
<dbReference type="InterPro" id="IPR055308">
    <property type="entry name" value="TEX47-like"/>
</dbReference>